<evidence type="ECO:0000313" key="3">
    <source>
        <dbReference type="EMBL" id="KAJ4464136.1"/>
    </source>
</evidence>
<feature type="compositionally biased region" description="Acidic residues" evidence="1">
    <location>
        <begin position="505"/>
        <end position="523"/>
    </location>
</feature>
<sequence length="1026" mass="112288">MAGLNVPELVWTDLSTPASTESNESNEAFFTPPRFSSRRSAQKLRKLAHPPPSFHAFSAALAAKQAELSFIVDQPPSTESSNFPFIFSEPAARRSASSDYERTFKSQSDSGHSYAYPRSLDSSSSRPLTSLSMADSRTPLLRSLSSLGMRKSMNTSAPTRKLTKRKPSQVDVNQFKPLPIPEPESLPIPPPPTPPSKSVEQFSDTPKRRPSITFAFTIALKRRLSMPKGKAKQEQQIEEETLKDPYKTRSTFHVRSVTTTQSFMPCSSTNPKGKNTEKHLPFLPPPTPPAKDPASFLSPSRVSLPSPALSASTTSSKLRKERKNKVKSKKKKFSIGEDNDDDTIEVPAVPPPPFPLSHAHYVSNSLSQSSSTTAVYDLSLDHDPPTTFIPIPNDKKLPYPPRPPLIRRHDGTTETDGHISENTMASSSQHASSSSSIEARTQRRWTLALAMTSDELTDEVFVEKVERLRRDSVRVPFEHETAESKSRSVEGVGGFRGWEFGYLDPDSDDGSDGEDEGYDDEGLYEGAYDGGERLMADLPRSRSVSVNIGLPHSASYVSTEINGPNPDPAKAWSSALHAMLITRDLLRTEKNYLNQLRVLLSSSPCVMTPAAQAVAETSFLWGIPGDSLLSSSGVASTTGMLNLATVDSERSTSAALPWPKYPPPSLMHTYLLSLIALSLSLLSEWEKDPTIAGAGRVLVEKEEEIERVFVGWCGVVGGWFTQNDDGSGKKVKLSREEPGLKRSRKLSKTKVLPSTLSSLSSLTSPPVSAAVSTISMLPSPPSTAALSPPSTVSRHSVTRSSTMSIRMAKWRKSMPNVPALSDLTINPDATRSNAASAPSPPKSAEPRVSGFDQQRQQELSSLPRSASKSKECASVRRASTFLSLNNFEKDYEQRERGREKEKFLSPSERGEVPRSRSHGVLPRVNWSEKGKNSIGFGTVKQPGNGLIDSRGRRIHSVRELAILPVQRVTRYALLFRDLLKYTPASSPSRPLLEQASESAARIAAKCDRAQGNAEFFFGVSITDNVG</sequence>
<feature type="compositionally biased region" description="Pro residues" evidence="1">
    <location>
        <begin position="282"/>
        <end position="291"/>
    </location>
</feature>
<dbReference type="PANTHER" id="PTHR12673">
    <property type="entry name" value="FACIOGENITAL DYSPLASIA PROTEIN"/>
    <property type="match status" value="1"/>
</dbReference>
<dbReference type="InterPro" id="IPR035899">
    <property type="entry name" value="DBL_dom_sf"/>
</dbReference>
<feature type="compositionally biased region" description="Low complexity" evidence="1">
    <location>
        <begin position="782"/>
        <end position="802"/>
    </location>
</feature>
<dbReference type="InterPro" id="IPR051092">
    <property type="entry name" value="FYVE_RhoGEF_PH"/>
</dbReference>
<feature type="compositionally biased region" description="Low complexity" evidence="1">
    <location>
        <begin position="425"/>
        <end position="436"/>
    </location>
</feature>
<feature type="region of interest" description="Disordered" evidence="1">
    <location>
        <begin position="501"/>
        <end position="523"/>
    </location>
</feature>
<feature type="compositionally biased region" description="Pro residues" evidence="1">
    <location>
        <begin position="178"/>
        <end position="195"/>
    </location>
</feature>
<feature type="region of interest" description="Disordered" evidence="1">
    <location>
        <begin position="225"/>
        <end position="250"/>
    </location>
</feature>
<organism evidence="3 4">
    <name type="scientific">Lentinula lateritia</name>
    <dbReference type="NCBI Taxonomy" id="40482"/>
    <lineage>
        <taxon>Eukaryota</taxon>
        <taxon>Fungi</taxon>
        <taxon>Dikarya</taxon>
        <taxon>Basidiomycota</taxon>
        <taxon>Agaricomycotina</taxon>
        <taxon>Agaricomycetes</taxon>
        <taxon>Agaricomycetidae</taxon>
        <taxon>Agaricales</taxon>
        <taxon>Marasmiineae</taxon>
        <taxon>Omphalotaceae</taxon>
        <taxon>Lentinula</taxon>
    </lineage>
</organism>
<feature type="region of interest" description="Disordered" evidence="1">
    <location>
        <begin position="725"/>
        <end position="748"/>
    </location>
</feature>
<feature type="region of interest" description="Disordered" evidence="1">
    <location>
        <begin position="891"/>
        <end position="917"/>
    </location>
</feature>
<feature type="region of interest" description="Disordered" evidence="1">
    <location>
        <begin position="780"/>
        <end position="802"/>
    </location>
</feature>
<feature type="region of interest" description="Disordered" evidence="1">
    <location>
        <begin position="262"/>
        <end position="344"/>
    </location>
</feature>
<feature type="compositionally biased region" description="Polar residues" evidence="1">
    <location>
        <begin position="13"/>
        <end position="28"/>
    </location>
</feature>
<reference evidence="3" key="1">
    <citation type="submission" date="2022-08" db="EMBL/GenBank/DDBJ databases">
        <title>A Global Phylogenomic Analysis of the Shiitake Genus Lentinula.</title>
        <authorList>
            <consortium name="DOE Joint Genome Institute"/>
            <person name="Sierra-Patev S."/>
            <person name="Min B."/>
            <person name="Naranjo-Ortiz M."/>
            <person name="Looney B."/>
            <person name="Konkel Z."/>
            <person name="Slot J.C."/>
            <person name="Sakamoto Y."/>
            <person name="Steenwyk J.L."/>
            <person name="Rokas A."/>
            <person name="Carro J."/>
            <person name="Camarero S."/>
            <person name="Ferreira P."/>
            <person name="Molpeceres G."/>
            <person name="Ruiz-Duenas F.J."/>
            <person name="Serrano A."/>
            <person name="Henrissat B."/>
            <person name="Drula E."/>
            <person name="Hughes K.W."/>
            <person name="Mata J.L."/>
            <person name="Ishikawa N.K."/>
            <person name="Vargas-Isla R."/>
            <person name="Ushijima S."/>
            <person name="Smith C.A."/>
            <person name="Ahrendt S."/>
            <person name="Andreopoulos W."/>
            <person name="He G."/>
            <person name="Labutti K."/>
            <person name="Lipzen A."/>
            <person name="Ng V."/>
            <person name="Riley R."/>
            <person name="Sandor L."/>
            <person name="Barry K."/>
            <person name="Martinez A.T."/>
            <person name="Xiao Y."/>
            <person name="Gibbons J.G."/>
            <person name="Terashima K."/>
            <person name="Grigoriev I.V."/>
            <person name="Hibbett D.S."/>
        </authorList>
    </citation>
    <scope>NUCLEOTIDE SEQUENCE</scope>
    <source>
        <strain evidence="3">RHP3577 ss4</strain>
    </source>
</reference>
<feature type="compositionally biased region" description="Basic residues" evidence="1">
    <location>
        <begin position="36"/>
        <end position="48"/>
    </location>
</feature>
<feature type="compositionally biased region" description="Low complexity" evidence="1">
    <location>
        <begin position="297"/>
        <end position="316"/>
    </location>
</feature>
<evidence type="ECO:0000259" key="2">
    <source>
        <dbReference type="PROSITE" id="PS50010"/>
    </source>
</evidence>
<feature type="region of interest" description="Disordered" evidence="1">
    <location>
        <begin position="91"/>
        <end position="207"/>
    </location>
</feature>
<feature type="domain" description="DH" evidence="2">
    <location>
        <begin position="956"/>
        <end position="1009"/>
    </location>
</feature>
<evidence type="ECO:0000256" key="1">
    <source>
        <dbReference type="SAM" id="MobiDB-lite"/>
    </source>
</evidence>
<dbReference type="EMBL" id="JANVFT010000146">
    <property type="protein sequence ID" value="KAJ4464136.1"/>
    <property type="molecule type" value="Genomic_DNA"/>
</dbReference>
<feature type="compositionally biased region" description="Low complexity" evidence="1">
    <location>
        <begin position="113"/>
        <end position="147"/>
    </location>
</feature>
<gene>
    <name evidence="3" type="ORF">C8R41DRAFT_860476</name>
</gene>
<protein>
    <recommendedName>
        <fullName evidence="2">DH domain-containing protein</fullName>
    </recommendedName>
</protein>
<accession>A0ABQ8UWQ1</accession>
<comment type="caution">
    <text evidence="3">The sequence shown here is derived from an EMBL/GenBank/DDBJ whole genome shotgun (WGS) entry which is preliminary data.</text>
</comment>
<feature type="region of interest" description="Disordered" evidence="1">
    <location>
        <begin position="1"/>
        <end position="49"/>
    </location>
</feature>
<dbReference type="Gene3D" id="1.20.900.10">
    <property type="entry name" value="Dbl homology (DH) domain"/>
    <property type="match status" value="1"/>
</dbReference>
<feature type="region of interest" description="Disordered" evidence="1">
    <location>
        <begin position="818"/>
        <end position="871"/>
    </location>
</feature>
<feature type="compositionally biased region" description="Basic and acidic residues" evidence="1">
    <location>
        <begin position="891"/>
        <end position="914"/>
    </location>
</feature>
<feature type="compositionally biased region" description="Basic and acidic residues" evidence="1">
    <location>
        <begin position="231"/>
        <end position="247"/>
    </location>
</feature>
<feature type="compositionally biased region" description="Basic and acidic residues" evidence="1">
    <location>
        <begin position="407"/>
        <end position="419"/>
    </location>
</feature>
<feature type="compositionally biased region" description="Polar residues" evidence="1">
    <location>
        <begin position="262"/>
        <end position="273"/>
    </location>
</feature>
<dbReference type="SUPFAM" id="SSF48065">
    <property type="entry name" value="DBL homology domain (DH-domain)"/>
    <property type="match status" value="1"/>
</dbReference>
<dbReference type="PANTHER" id="PTHR12673:SF159">
    <property type="entry name" value="LD03170P"/>
    <property type="match status" value="1"/>
</dbReference>
<feature type="region of interest" description="Disordered" evidence="1">
    <location>
        <begin position="388"/>
        <end position="439"/>
    </location>
</feature>
<keyword evidence="4" id="KW-1185">Reference proteome</keyword>
<dbReference type="Pfam" id="PF00621">
    <property type="entry name" value="RhoGEF"/>
    <property type="match status" value="1"/>
</dbReference>
<evidence type="ECO:0000313" key="4">
    <source>
        <dbReference type="Proteomes" id="UP001150217"/>
    </source>
</evidence>
<feature type="compositionally biased region" description="Polar residues" evidence="1">
    <location>
        <begin position="851"/>
        <end position="866"/>
    </location>
</feature>
<name>A0ABQ8UWQ1_9AGAR</name>
<proteinExistence type="predicted"/>
<dbReference type="PROSITE" id="PS50010">
    <property type="entry name" value="DH_2"/>
    <property type="match status" value="1"/>
</dbReference>
<feature type="compositionally biased region" description="Basic residues" evidence="1">
    <location>
        <begin position="317"/>
        <end position="333"/>
    </location>
</feature>
<dbReference type="Proteomes" id="UP001150217">
    <property type="component" value="Unassembled WGS sequence"/>
</dbReference>
<dbReference type="InterPro" id="IPR000219">
    <property type="entry name" value="DH_dom"/>
</dbReference>